<sequence>MRRLGSAATDLAFVACGRFDAFWEYDLKPWDVAAGALLVLEAGGKVSDFKGSADYVFGRTIIASNSLLNKGIISKINELID</sequence>
<evidence type="ECO:0000256" key="2">
    <source>
        <dbReference type="ARBA" id="ARBA00022842"/>
    </source>
</evidence>
<reference evidence="3" key="1">
    <citation type="submission" date="2019-08" db="EMBL/GenBank/DDBJ databases">
        <authorList>
            <person name="Kucharzyk K."/>
            <person name="Murdoch R.W."/>
            <person name="Higgins S."/>
            <person name="Loffler F."/>
        </authorList>
    </citation>
    <scope>NUCLEOTIDE SEQUENCE</scope>
</reference>
<dbReference type="GO" id="GO:0007165">
    <property type="term" value="P:signal transduction"/>
    <property type="evidence" value="ECO:0007669"/>
    <property type="project" value="TreeGrafter"/>
</dbReference>
<dbReference type="PANTHER" id="PTHR20854">
    <property type="entry name" value="INOSITOL MONOPHOSPHATASE"/>
    <property type="match status" value="1"/>
</dbReference>
<keyword evidence="3" id="KW-0378">Hydrolase</keyword>
<keyword evidence="1" id="KW-0479">Metal-binding</keyword>
<accession>A0A645G832</accession>
<gene>
    <name evidence="3" type="primary">suhB_20</name>
    <name evidence="3" type="ORF">SDC9_169533</name>
</gene>
<dbReference type="AlphaFoldDB" id="A0A645G832"/>
<dbReference type="Pfam" id="PF00459">
    <property type="entry name" value="Inositol_P"/>
    <property type="match status" value="1"/>
</dbReference>
<comment type="caution">
    <text evidence="3">The sequence shown here is derived from an EMBL/GenBank/DDBJ whole genome shotgun (WGS) entry which is preliminary data.</text>
</comment>
<proteinExistence type="predicted"/>
<evidence type="ECO:0000256" key="1">
    <source>
        <dbReference type="ARBA" id="ARBA00022723"/>
    </source>
</evidence>
<organism evidence="3">
    <name type="scientific">bioreactor metagenome</name>
    <dbReference type="NCBI Taxonomy" id="1076179"/>
    <lineage>
        <taxon>unclassified sequences</taxon>
        <taxon>metagenomes</taxon>
        <taxon>ecological metagenomes</taxon>
    </lineage>
</organism>
<dbReference type="Gene3D" id="3.40.190.80">
    <property type="match status" value="1"/>
</dbReference>
<name>A0A645G832_9ZZZZ</name>
<keyword evidence="2" id="KW-0460">Magnesium</keyword>
<dbReference type="SUPFAM" id="SSF56655">
    <property type="entry name" value="Carbohydrate phosphatase"/>
    <property type="match status" value="1"/>
</dbReference>
<dbReference type="GO" id="GO:0006020">
    <property type="term" value="P:inositol metabolic process"/>
    <property type="evidence" value="ECO:0007669"/>
    <property type="project" value="TreeGrafter"/>
</dbReference>
<evidence type="ECO:0000313" key="3">
    <source>
        <dbReference type="EMBL" id="MPN22150.1"/>
    </source>
</evidence>
<dbReference type="GO" id="GO:0046854">
    <property type="term" value="P:phosphatidylinositol phosphate biosynthetic process"/>
    <property type="evidence" value="ECO:0007669"/>
    <property type="project" value="InterPro"/>
</dbReference>
<dbReference type="InterPro" id="IPR020550">
    <property type="entry name" value="Inositol_monophosphatase_CS"/>
</dbReference>
<dbReference type="GO" id="GO:0008934">
    <property type="term" value="F:inositol monophosphate 1-phosphatase activity"/>
    <property type="evidence" value="ECO:0007669"/>
    <property type="project" value="TreeGrafter"/>
</dbReference>
<dbReference type="EMBL" id="VSSQ01070319">
    <property type="protein sequence ID" value="MPN22150.1"/>
    <property type="molecule type" value="Genomic_DNA"/>
</dbReference>
<dbReference type="PANTHER" id="PTHR20854:SF4">
    <property type="entry name" value="INOSITOL-1-MONOPHOSPHATASE-RELATED"/>
    <property type="match status" value="1"/>
</dbReference>
<dbReference type="InterPro" id="IPR000760">
    <property type="entry name" value="Inositol_monophosphatase-like"/>
</dbReference>
<protein>
    <submittedName>
        <fullName evidence="3">Inositol-1-monophosphatase</fullName>
        <ecNumber evidence="3">3.1.3.25</ecNumber>
    </submittedName>
</protein>
<dbReference type="PROSITE" id="PS00630">
    <property type="entry name" value="IMP_2"/>
    <property type="match status" value="1"/>
</dbReference>
<dbReference type="GO" id="GO:0046872">
    <property type="term" value="F:metal ion binding"/>
    <property type="evidence" value="ECO:0007669"/>
    <property type="project" value="UniProtKB-KW"/>
</dbReference>
<dbReference type="EC" id="3.1.3.25" evidence="3"/>